<evidence type="ECO:0000313" key="2">
    <source>
        <dbReference type="Proteomes" id="UP000181897"/>
    </source>
</evidence>
<dbReference type="Proteomes" id="UP000181897">
    <property type="component" value="Chromosome"/>
</dbReference>
<evidence type="ECO:0000313" key="1">
    <source>
        <dbReference type="EMBL" id="APE43647.1"/>
    </source>
</evidence>
<dbReference type="STRING" id="1917485.BOO69_09640"/>
<dbReference type="KEGG" id="suam:BOO69_09640"/>
<proteinExistence type="predicted"/>
<gene>
    <name evidence="1" type="ORF">BOO69_09640</name>
</gene>
<accession>A0A1J0WH54</accession>
<reference evidence="1 2" key="1">
    <citation type="submission" date="2016-11" db="EMBL/GenBank/DDBJ databases">
        <title>Complete genome sequence of Sulfitobacter sp. AM1-D1, a toxic bacteria associated with marine dinoflagellate Alexandrium minutum in East China Sea.</title>
        <authorList>
            <person name="Yang Q."/>
            <person name="Zhang X."/>
            <person name="Tian X."/>
        </authorList>
    </citation>
    <scope>NUCLEOTIDE SEQUENCE [LARGE SCALE GENOMIC DNA]</scope>
    <source>
        <strain evidence="1 2">AM1-D1</strain>
    </source>
</reference>
<name>A0A1J0WH54_9RHOB</name>
<sequence length="516" mass="56070">MGLIDINGAPLKPPAKADLVEETGGPTMGGVRQIQSGHPADGLTPYRLGALLREAETGDATAYLELAEQMEEKDLHYAAVLGVRKRAIRRLQIVVEAGAEDDGSERAAELVRATMNSAAIMDDLVDMLDALGKGYSATEIMWNVTTKPWTISRLEHRDPRWFRFDQVDGRTPLLRDEDGDLPLPAYRYVFHCARLKSGLPIRSGLARLAAWAYVFKNYTLKDWAVFMEAYGHPLRIGKHGNTATAEERAKLLNAVRRLGVDMAAIMPKSMEVEIVNGNVTGADKMFEGSARYWDEQLSKAILGQVSTTDAIAGGHAVGKVHNLVREDIRDADAMQLASTLARDLALPLTVLNFGDAATPPRIRFEAEEERDPRMTLLAIKTFGPMGLKISEKQVRDLYGLREPEEGETILSFPARDTGATPDVPPDNRIAAMKVHTAQGEIAALADRLIDSGTAQDGMDMLLGGLLDAIDSAGSLEDIRDILATAADGAPDETLRDLLAKLSLNARLAGEVGAELD</sequence>
<dbReference type="AlphaFoldDB" id="A0A1J0WH54"/>
<organism evidence="1 2">
    <name type="scientific">Sulfitobacter alexandrii</name>
    <dbReference type="NCBI Taxonomy" id="1917485"/>
    <lineage>
        <taxon>Bacteria</taxon>
        <taxon>Pseudomonadati</taxon>
        <taxon>Pseudomonadota</taxon>
        <taxon>Alphaproteobacteria</taxon>
        <taxon>Rhodobacterales</taxon>
        <taxon>Roseobacteraceae</taxon>
        <taxon>Sulfitobacter</taxon>
    </lineage>
</organism>
<dbReference type="RefSeq" id="WP_071971981.1">
    <property type="nucleotide sequence ID" value="NZ_CP018076.1"/>
</dbReference>
<dbReference type="OrthoDB" id="9797300at2"/>
<dbReference type="Pfam" id="PF06074">
    <property type="entry name" value="Portal_Mu"/>
    <property type="match status" value="1"/>
</dbReference>
<evidence type="ECO:0008006" key="3">
    <source>
        <dbReference type="Google" id="ProtNLM"/>
    </source>
</evidence>
<keyword evidence="2" id="KW-1185">Reference proteome</keyword>
<dbReference type="InterPro" id="IPR009279">
    <property type="entry name" value="Portal_Mu"/>
</dbReference>
<protein>
    <recommendedName>
        <fullName evidence="3">DUF935 domain-containing protein</fullName>
    </recommendedName>
</protein>
<dbReference type="EMBL" id="CP018076">
    <property type="protein sequence ID" value="APE43647.1"/>
    <property type="molecule type" value="Genomic_DNA"/>
</dbReference>